<feature type="domain" description="Thymidylate kinase-like" evidence="12">
    <location>
        <begin position="8"/>
        <end position="199"/>
    </location>
</feature>
<evidence type="ECO:0000256" key="7">
    <source>
        <dbReference type="ARBA" id="ARBA00022777"/>
    </source>
</evidence>
<keyword evidence="8 11" id="KW-0067">ATP-binding</keyword>
<dbReference type="HAMAP" id="MF_00165">
    <property type="entry name" value="Thymidylate_kinase"/>
    <property type="match status" value="1"/>
</dbReference>
<dbReference type="InterPro" id="IPR027417">
    <property type="entry name" value="P-loop_NTPase"/>
</dbReference>
<evidence type="ECO:0000256" key="4">
    <source>
        <dbReference type="ARBA" id="ARBA00022679"/>
    </source>
</evidence>
<keyword evidence="6 11" id="KW-0547">Nucleotide-binding</keyword>
<evidence type="ECO:0000256" key="5">
    <source>
        <dbReference type="ARBA" id="ARBA00022727"/>
    </source>
</evidence>
<dbReference type="Gene3D" id="3.40.50.300">
    <property type="entry name" value="P-loop containing nucleotide triphosphate hydrolases"/>
    <property type="match status" value="1"/>
</dbReference>
<reference evidence="13 14" key="1">
    <citation type="journal article" date="2017" name="Int. J. Syst. Evol. Microbiol.">
        <title>Jeotgalibaca porci sp. nov. and Jeotgalibaca arthritidis sp. nov., isolated from pigs, and emended description of the genus Jeotgalibaca.</title>
        <authorList>
            <person name="Zamora L."/>
            <person name="Perez-Sancho M."/>
            <person name="Dominguez L."/>
            <person name="Fernandez-Garayzabal J.F."/>
            <person name="Vela A.I."/>
        </authorList>
    </citation>
    <scope>NUCLEOTIDE SEQUENCE [LARGE SCALE GENOMIC DNA]</scope>
    <source>
        <strain evidence="13 14">CECT 9157</strain>
    </source>
</reference>
<evidence type="ECO:0000256" key="11">
    <source>
        <dbReference type="HAMAP-Rule" id="MF_00165"/>
    </source>
</evidence>
<evidence type="ECO:0000256" key="2">
    <source>
        <dbReference type="ARBA" id="ARBA00012980"/>
    </source>
</evidence>
<dbReference type="InterPro" id="IPR018094">
    <property type="entry name" value="Thymidylate_kinase"/>
</dbReference>
<protein>
    <recommendedName>
        <fullName evidence="3 11">Thymidylate kinase</fullName>
        <ecNumber evidence="2 11">2.7.4.9</ecNumber>
    </recommendedName>
    <alternativeName>
        <fullName evidence="11">dTMP kinase</fullName>
    </alternativeName>
</protein>
<dbReference type="InterPro" id="IPR039430">
    <property type="entry name" value="Thymidylate_kin-like_dom"/>
</dbReference>
<evidence type="ECO:0000256" key="1">
    <source>
        <dbReference type="ARBA" id="ARBA00009776"/>
    </source>
</evidence>
<evidence type="ECO:0000256" key="8">
    <source>
        <dbReference type="ARBA" id="ARBA00022840"/>
    </source>
</evidence>
<dbReference type="GO" id="GO:0006233">
    <property type="term" value="P:dTDP biosynthetic process"/>
    <property type="evidence" value="ECO:0007669"/>
    <property type="project" value="InterPro"/>
</dbReference>
<comment type="catalytic activity">
    <reaction evidence="9 11">
        <text>dTMP + ATP = dTDP + ADP</text>
        <dbReference type="Rhea" id="RHEA:13517"/>
        <dbReference type="ChEBI" id="CHEBI:30616"/>
        <dbReference type="ChEBI" id="CHEBI:58369"/>
        <dbReference type="ChEBI" id="CHEBI:63528"/>
        <dbReference type="ChEBI" id="CHEBI:456216"/>
        <dbReference type="EC" id="2.7.4.9"/>
    </reaction>
</comment>
<dbReference type="GO" id="GO:0006235">
    <property type="term" value="P:dTTP biosynthetic process"/>
    <property type="evidence" value="ECO:0007669"/>
    <property type="project" value="UniProtKB-UniRule"/>
</dbReference>
<dbReference type="PROSITE" id="PS01331">
    <property type="entry name" value="THYMIDYLATE_KINASE"/>
    <property type="match status" value="1"/>
</dbReference>
<evidence type="ECO:0000259" key="12">
    <source>
        <dbReference type="Pfam" id="PF02223"/>
    </source>
</evidence>
<dbReference type="GO" id="GO:0004798">
    <property type="term" value="F:dTMP kinase activity"/>
    <property type="evidence" value="ECO:0007669"/>
    <property type="project" value="UniProtKB-UniRule"/>
</dbReference>
<dbReference type="EMBL" id="CP049740">
    <property type="protein sequence ID" value="QII81836.1"/>
    <property type="molecule type" value="Genomic_DNA"/>
</dbReference>
<comment type="similarity">
    <text evidence="1 11">Belongs to the thymidylate kinase family.</text>
</comment>
<accession>A0A6G7K9A5</accession>
<evidence type="ECO:0000256" key="10">
    <source>
        <dbReference type="ARBA" id="ARBA00057735"/>
    </source>
</evidence>
<dbReference type="GO" id="GO:0005829">
    <property type="term" value="C:cytosol"/>
    <property type="evidence" value="ECO:0007669"/>
    <property type="project" value="TreeGrafter"/>
</dbReference>
<dbReference type="AlphaFoldDB" id="A0A6G7K9A5"/>
<gene>
    <name evidence="11" type="primary">tmk</name>
    <name evidence="13" type="ORF">G7057_04660</name>
</gene>
<evidence type="ECO:0000313" key="14">
    <source>
        <dbReference type="Proteomes" id="UP000501451"/>
    </source>
</evidence>
<dbReference type="InterPro" id="IPR018095">
    <property type="entry name" value="Thymidylate_kin_CS"/>
</dbReference>
<keyword evidence="14" id="KW-1185">Reference proteome</keyword>
<dbReference type="RefSeq" id="WP_166161707.1">
    <property type="nucleotide sequence ID" value="NZ_CP049740.1"/>
</dbReference>
<keyword evidence="7 11" id="KW-0418">Kinase</keyword>
<dbReference type="PANTHER" id="PTHR10344:SF4">
    <property type="entry name" value="UMP-CMP KINASE 2, MITOCHONDRIAL"/>
    <property type="match status" value="1"/>
</dbReference>
<dbReference type="GO" id="GO:0006227">
    <property type="term" value="P:dUDP biosynthetic process"/>
    <property type="evidence" value="ECO:0007669"/>
    <property type="project" value="TreeGrafter"/>
</dbReference>
<comment type="function">
    <text evidence="10 11">Phosphorylation of dTMP to form dTDP in both de novo and salvage pathways of dTTP synthesis.</text>
</comment>
<dbReference type="GO" id="GO:0005524">
    <property type="term" value="F:ATP binding"/>
    <property type="evidence" value="ECO:0007669"/>
    <property type="project" value="UniProtKB-UniRule"/>
</dbReference>
<dbReference type="FunFam" id="3.40.50.300:FF:000225">
    <property type="entry name" value="Thymidylate kinase"/>
    <property type="match status" value="1"/>
</dbReference>
<sequence length="214" mass="23932">MNGIFITLEGPDGSGKTTALQAIVRALPAYTDKKIVTTREPGGSPIAEKIRTIVLDPEHTEMDPRTEALLYAASRRQHLVEKVIPVLEQGDLVLCDRFVDSSIAYQGHARGIGEAGIFQINDFATGGIQPDLTLYIDISPEEGLRRIQKNQDSRENNRLDRETLVFHEKVREGYLQLLDQHPDRIVKIDGSQTPEEVAKSCIDHITKYLSTDKK</sequence>
<keyword evidence="4 11" id="KW-0808">Transferase</keyword>
<dbReference type="Pfam" id="PF02223">
    <property type="entry name" value="Thymidylate_kin"/>
    <property type="match status" value="1"/>
</dbReference>
<dbReference type="CDD" id="cd01672">
    <property type="entry name" value="TMPK"/>
    <property type="match status" value="1"/>
</dbReference>
<evidence type="ECO:0000256" key="9">
    <source>
        <dbReference type="ARBA" id="ARBA00048743"/>
    </source>
</evidence>
<dbReference type="EC" id="2.7.4.9" evidence="2 11"/>
<evidence type="ECO:0000313" key="13">
    <source>
        <dbReference type="EMBL" id="QII81836.1"/>
    </source>
</evidence>
<dbReference type="NCBIfam" id="TIGR00041">
    <property type="entry name" value="DTMP_kinase"/>
    <property type="match status" value="1"/>
</dbReference>
<organism evidence="13 14">
    <name type="scientific">Jeotgalibaca arthritidis</name>
    <dbReference type="NCBI Taxonomy" id="1868794"/>
    <lineage>
        <taxon>Bacteria</taxon>
        <taxon>Bacillati</taxon>
        <taxon>Bacillota</taxon>
        <taxon>Bacilli</taxon>
        <taxon>Lactobacillales</taxon>
        <taxon>Carnobacteriaceae</taxon>
        <taxon>Jeotgalibaca</taxon>
    </lineage>
</organism>
<dbReference type="KEGG" id="jar:G7057_04660"/>
<evidence type="ECO:0000256" key="3">
    <source>
        <dbReference type="ARBA" id="ARBA00017144"/>
    </source>
</evidence>
<dbReference type="PANTHER" id="PTHR10344">
    <property type="entry name" value="THYMIDYLATE KINASE"/>
    <property type="match status" value="1"/>
</dbReference>
<evidence type="ECO:0000256" key="6">
    <source>
        <dbReference type="ARBA" id="ARBA00022741"/>
    </source>
</evidence>
<name>A0A6G7K9A5_9LACT</name>
<dbReference type="SUPFAM" id="SSF52540">
    <property type="entry name" value="P-loop containing nucleoside triphosphate hydrolases"/>
    <property type="match status" value="1"/>
</dbReference>
<feature type="binding site" evidence="11">
    <location>
        <begin position="10"/>
        <end position="17"/>
    </location>
    <ligand>
        <name>ATP</name>
        <dbReference type="ChEBI" id="CHEBI:30616"/>
    </ligand>
</feature>
<proteinExistence type="inferred from homology"/>
<dbReference type="Proteomes" id="UP000501451">
    <property type="component" value="Chromosome"/>
</dbReference>
<keyword evidence="5 11" id="KW-0545">Nucleotide biosynthesis</keyword>